<sequence length="148" mass="17306">MHIQEPCSTQTKQPEEDKEETMFSWKAAVTGFKGSCLNVYGWIFQRLITTTKAISQEQRTEEMKIFVFLKRNGRLFRCCNIEKSTKIVKRVKQSTVKSLSKKLFFDPLFLLYENRIVYNDGISLSIVSKNMNFQIEEILISFSNCLII</sequence>
<gene>
    <name evidence="1" type="ORF">ISN44_As08g002860</name>
</gene>
<reference evidence="1 2" key="1">
    <citation type="submission" date="2020-12" db="EMBL/GenBank/DDBJ databases">
        <title>Concerted genomic and epigenomic changes stabilize Arabidopsis allopolyploids.</title>
        <authorList>
            <person name="Chen Z."/>
        </authorList>
    </citation>
    <scope>NUCLEOTIDE SEQUENCE [LARGE SCALE GENOMIC DNA]</scope>
    <source>
        <strain evidence="1">As9502</strain>
        <tissue evidence="1">Leaf</tissue>
    </source>
</reference>
<accession>A0A8T2B3G6</accession>
<dbReference type="EMBL" id="JAEFBJ010000008">
    <property type="protein sequence ID" value="KAG7580496.1"/>
    <property type="molecule type" value="Genomic_DNA"/>
</dbReference>
<proteinExistence type="predicted"/>
<dbReference type="Proteomes" id="UP000694251">
    <property type="component" value="Chromosome 8"/>
</dbReference>
<organism evidence="1 2">
    <name type="scientific">Arabidopsis suecica</name>
    <name type="common">Swedish thale-cress</name>
    <name type="synonym">Cardaminopsis suecica</name>
    <dbReference type="NCBI Taxonomy" id="45249"/>
    <lineage>
        <taxon>Eukaryota</taxon>
        <taxon>Viridiplantae</taxon>
        <taxon>Streptophyta</taxon>
        <taxon>Embryophyta</taxon>
        <taxon>Tracheophyta</taxon>
        <taxon>Spermatophyta</taxon>
        <taxon>Magnoliopsida</taxon>
        <taxon>eudicotyledons</taxon>
        <taxon>Gunneridae</taxon>
        <taxon>Pentapetalae</taxon>
        <taxon>rosids</taxon>
        <taxon>malvids</taxon>
        <taxon>Brassicales</taxon>
        <taxon>Brassicaceae</taxon>
        <taxon>Camelineae</taxon>
        <taxon>Arabidopsis</taxon>
    </lineage>
</organism>
<evidence type="ECO:0000313" key="1">
    <source>
        <dbReference type="EMBL" id="KAG7580496.1"/>
    </source>
</evidence>
<name>A0A8T2B3G6_ARASU</name>
<keyword evidence="2" id="KW-1185">Reference proteome</keyword>
<evidence type="ECO:0000313" key="2">
    <source>
        <dbReference type="Proteomes" id="UP000694251"/>
    </source>
</evidence>
<dbReference type="AlphaFoldDB" id="A0A8T2B3G6"/>
<protein>
    <submittedName>
        <fullName evidence="1">Uncharacterized protein</fullName>
    </submittedName>
</protein>
<comment type="caution">
    <text evidence="1">The sequence shown here is derived from an EMBL/GenBank/DDBJ whole genome shotgun (WGS) entry which is preliminary data.</text>
</comment>